<dbReference type="GO" id="GO:0004318">
    <property type="term" value="F:enoyl-[acyl-carrier-protein] reductase (NADH) activity"/>
    <property type="evidence" value="ECO:0007669"/>
    <property type="project" value="InterPro"/>
</dbReference>
<dbReference type="Gene3D" id="3.20.20.70">
    <property type="entry name" value="Aldolase class I"/>
    <property type="match status" value="2"/>
</dbReference>
<dbReference type="InterPro" id="IPR050830">
    <property type="entry name" value="Fungal_FAS"/>
</dbReference>
<reference evidence="4 5" key="1">
    <citation type="journal article" date="2020" name="ISME J.">
        <title>Uncovering the hidden diversity of litter-decomposition mechanisms in mushroom-forming fungi.</title>
        <authorList>
            <person name="Floudas D."/>
            <person name="Bentzer J."/>
            <person name="Ahren D."/>
            <person name="Johansson T."/>
            <person name="Persson P."/>
            <person name="Tunlid A."/>
        </authorList>
    </citation>
    <scope>NUCLEOTIDE SEQUENCE [LARGE SCALE GENOMIC DNA]</scope>
    <source>
        <strain evidence="4 5">CBS 661.87</strain>
    </source>
</reference>
<dbReference type="InterPro" id="IPR001227">
    <property type="entry name" value="Ac_transferase_dom_sf"/>
</dbReference>
<dbReference type="GO" id="GO:0005835">
    <property type="term" value="C:fatty acid synthase complex"/>
    <property type="evidence" value="ECO:0007669"/>
    <property type="project" value="InterPro"/>
</dbReference>
<dbReference type="InterPro" id="IPR013785">
    <property type="entry name" value="Aldolase_TIM"/>
</dbReference>
<keyword evidence="5" id="KW-1185">Reference proteome</keyword>
<dbReference type="Proteomes" id="UP000565441">
    <property type="component" value="Unassembled WGS sequence"/>
</dbReference>
<accession>A0A8H5GNC8</accession>
<dbReference type="InterPro" id="IPR003965">
    <property type="entry name" value="Fatty_acid_synthase"/>
</dbReference>
<evidence type="ECO:0000313" key="5">
    <source>
        <dbReference type="Proteomes" id="UP000565441"/>
    </source>
</evidence>
<dbReference type="AlphaFoldDB" id="A0A8H5GNC8"/>
<dbReference type="InterPro" id="IPR013565">
    <property type="entry name" value="Fas1/AflB-like_central"/>
</dbReference>
<evidence type="ECO:0000259" key="3">
    <source>
        <dbReference type="Pfam" id="PF08354"/>
    </source>
</evidence>
<gene>
    <name evidence="4" type="ORF">D9615_010208</name>
</gene>
<dbReference type="GO" id="GO:0006633">
    <property type="term" value="P:fatty acid biosynthetic process"/>
    <property type="evidence" value="ECO:0007669"/>
    <property type="project" value="InterPro"/>
</dbReference>
<dbReference type="Gene3D" id="3.40.366.10">
    <property type="entry name" value="Malonyl-Coenzyme A Acyl Carrier Protein, domain 2"/>
    <property type="match status" value="1"/>
</dbReference>
<feature type="region of interest" description="Disordered" evidence="2">
    <location>
        <begin position="77"/>
        <end position="103"/>
    </location>
</feature>
<feature type="region of interest" description="Disordered" evidence="2">
    <location>
        <begin position="1"/>
        <end position="24"/>
    </location>
</feature>
<evidence type="ECO:0000256" key="2">
    <source>
        <dbReference type="SAM" id="MobiDB-lite"/>
    </source>
</evidence>
<dbReference type="PANTHER" id="PTHR10982:SF21">
    <property type="entry name" value="FATTY ACID SYNTHASE SUBUNIT BETA"/>
    <property type="match status" value="1"/>
</dbReference>
<feature type="compositionally biased region" description="Pro residues" evidence="2">
    <location>
        <begin position="91"/>
        <end position="103"/>
    </location>
</feature>
<organism evidence="4 5">
    <name type="scientific">Tricholomella constricta</name>
    <dbReference type="NCBI Taxonomy" id="117010"/>
    <lineage>
        <taxon>Eukaryota</taxon>
        <taxon>Fungi</taxon>
        <taxon>Dikarya</taxon>
        <taxon>Basidiomycota</taxon>
        <taxon>Agaricomycotina</taxon>
        <taxon>Agaricomycetes</taxon>
        <taxon>Agaricomycetidae</taxon>
        <taxon>Agaricales</taxon>
        <taxon>Tricholomatineae</taxon>
        <taxon>Lyophyllaceae</taxon>
        <taxon>Tricholomella</taxon>
    </lineage>
</organism>
<dbReference type="EMBL" id="JAACJP010000062">
    <property type="protein sequence ID" value="KAF5368157.1"/>
    <property type="molecule type" value="Genomic_DNA"/>
</dbReference>
<dbReference type="PANTHER" id="PTHR10982">
    <property type="entry name" value="MALONYL COA-ACYL CARRIER PROTEIN TRANSACYLASE"/>
    <property type="match status" value="1"/>
</dbReference>
<dbReference type="PRINTS" id="PR01483">
    <property type="entry name" value="FASYNTHASE"/>
</dbReference>
<feature type="compositionally biased region" description="Polar residues" evidence="2">
    <location>
        <begin position="1"/>
        <end position="16"/>
    </location>
</feature>
<dbReference type="OrthoDB" id="3033689at2759"/>
<feature type="domain" description="Fatty acid synthase beta subunit AflB /Fas1-like central" evidence="3">
    <location>
        <begin position="401"/>
        <end position="445"/>
    </location>
</feature>
<comment type="caution">
    <text evidence="4">The sequence shown here is derived from an EMBL/GenBank/DDBJ whole genome shotgun (WGS) entry which is preliminary data.</text>
</comment>
<dbReference type="GO" id="GO:0004312">
    <property type="term" value="F:fatty acid synthase activity"/>
    <property type="evidence" value="ECO:0007669"/>
    <property type="project" value="InterPro"/>
</dbReference>
<evidence type="ECO:0000256" key="1">
    <source>
        <dbReference type="ARBA" id="ARBA00022679"/>
    </source>
</evidence>
<evidence type="ECO:0000313" key="4">
    <source>
        <dbReference type="EMBL" id="KAF5368157.1"/>
    </source>
</evidence>
<name>A0A8H5GNC8_9AGAR</name>
<proteinExistence type="predicted"/>
<protein>
    <recommendedName>
        <fullName evidence="3">Fatty acid synthase beta subunit AflB /Fas1-like central domain-containing protein</fullName>
    </recommendedName>
</protein>
<keyword evidence="1" id="KW-0808">Transferase</keyword>
<dbReference type="Pfam" id="PF08354">
    <property type="entry name" value="Fas1-AflB-like_hel"/>
    <property type="match status" value="1"/>
</dbReference>
<sequence length="616" mass="67562">MQSRRPSSSATENPGTFSFKGVTSPIQHEQRFPPIVKGHLGRERWRSLDLWATYNDHGIQVMVTLGVIQIMPEKPTTRAGSGMLRERWPRPWSPTAPTTPPRPSLEFGGGVGLGSTFFSLGSAVKKSASPPVVQSKPPFTQRSSLASDLRTLSTSITRSLCEQIFTSPIHWSKATDFPETATHAIDFGPGGLSGIGPLTASNLDGRGVRIVIAGHRGKEDAELDDALEVKYEKCDGTMHINTPFSRLLGKPPIMVAGMTPSTVKAGFVGAVLDAGYHVQLAGGGHYNAAALRAKVAEIQQLIPAGVGITLNVLYINPRQFDFQFPLWQEMCKEGLLIEGFCVVAGIPSTEKADDIIDDLKRTGINHVAFKPASVNGIRQVINIAAFNADFPIIMQWTGGFAGGSSFGSAEDVWPHLTGDWTVERFSVQPMPFDGFLFASRVMAKESLDFDDTIFKLFKKKRAAWLNERHDGVIGILNKTATAKLEETEFRLEENTREVTDGDIVRRRRHNMVQPRPPTRTHHAPAAVPQFRRGCRPREYLPFLYPLIRNEETRPAARGGIEAPFTQALEEIQAGVGLLSTSPGVQSDLPPPIVELAAREKGTVRRLKSDVNAYLTF</sequence>